<dbReference type="GO" id="GO:0001653">
    <property type="term" value="F:peptide receptor activity"/>
    <property type="evidence" value="ECO:0007669"/>
    <property type="project" value="TreeGrafter"/>
</dbReference>
<evidence type="ECO:0000256" key="4">
    <source>
        <dbReference type="ARBA" id="ARBA00022989"/>
    </source>
</evidence>
<dbReference type="CDD" id="cd06352">
    <property type="entry name" value="PBP1_NPR_GC-like"/>
    <property type="match status" value="1"/>
</dbReference>
<gene>
    <name evidence="10" type="ORF">GCK32_012992</name>
</gene>
<dbReference type="SUPFAM" id="SSF56112">
    <property type="entry name" value="Protein kinase-like (PK-like)"/>
    <property type="match status" value="1"/>
</dbReference>
<evidence type="ECO:0000256" key="1">
    <source>
        <dbReference type="ARBA" id="ARBA00004370"/>
    </source>
</evidence>
<comment type="caution">
    <text evidence="10">The sequence shown here is derived from an EMBL/GenBank/DDBJ whole genome shotgun (WGS) entry which is preliminary data.</text>
</comment>
<dbReference type="InterPro" id="IPR050401">
    <property type="entry name" value="Cyclic_nucleotide_synthase"/>
</dbReference>
<feature type="chain" id="PRO_5042991901" description="Receptor ligand binding region domain-containing protein" evidence="8">
    <location>
        <begin position="20"/>
        <end position="437"/>
    </location>
</feature>
<sequence length="437" mass="48660">QVVGVFLLIGFVYDTDISATPLAGGKERAIWVDVKPQNDGRDEEARKAFGQTLVISDHMGTGADTDGYKNFSQLVISRMKEAPFYCTDDCRGEQYSAASVYAGQLHDAFYTYARALNASLQTNPDAYRNGSQLLNNIVMSFQGISGLVEISKNGTRKPLFYLDGLDSAGVQVIYGTVAVDGYKGVYKPLYTNEAQIWWSRAGIRPLAIPRCGFSGTQCPLTFAEQYLVWIIVGSLLILAVITIIIISVCYMIQNQNCKRISLHPVEQVVVILLISRSVLQVTFKNECVAAMKHEVRVPLESQDCLEMRKMRELENDNLNRFLGLCLDGPQLLSIWRYCSRRSLNDVITKGSMSMDNVFVYSLVRDIANVCELIIRTIVDSVCGLDLLWTAPEVLRKDDLIGSQEADIYSFAIICAQLITKTSAWDVDNQMEDASGLI</sequence>
<dbReference type="GO" id="GO:0005886">
    <property type="term" value="C:plasma membrane"/>
    <property type="evidence" value="ECO:0007669"/>
    <property type="project" value="TreeGrafter"/>
</dbReference>
<feature type="signal peptide" evidence="8">
    <location>
        <begin position="1"/>
        <end position="19"/>
    </location>
</feature>
<dbReference type="Gene3D" id="3.40.50.2300">
    <property type="match status" value="1"/>
</dbReference>
<dbReference type="Gene3D" id="1.10.510.10">
    <property type="entry name" value="Transferase(Phosphotransferase) domain 1"/>
    <property type="match status" value="2"/>
</dbReference>
<keyword evidence="4 7" id="KW-1133">Transmembrane helix</keyword>
<evidence type="ECO:0000256" key="8">
    <source>
        <dbReference type="SAM" id="SignalP"/>
    </source>
</evidence>
<organism evidence="10 11">
    <name type="scientific">Trichostrongylus colubriformis</name>
    <name type="common">Black scour worm</name>
    <dbReference type="NCBI Taxonomy" id="6319"/>
    <lineage>
        <taxon>Eukaryota</taxon>
        <taxon>Metazoa</taxon>
        <taxon>Ecdysozoa</taxon>
        <taxon>Nematoda</taxon>
        <taxon>Chromadorea</taxon>
        <taxon>Rhabditida</taxon>
        <taxon>Rhabditina</taxon>
        <taxon>Rhabditomorpha</taxon>
        <taxon>Strongyloidea</taxon>
        <taxon>Trichostrongylidae</taxon>
        <taxon>Trichostrongylus</taxon>
    </lineage>
</organism>
<evidence type="ECO:0000256" key="5">
    <source>
        <dbReference type="ARBA" id="ARBA00023136"/>
    </source>
</evidence>
<protein>
    <recommendedName>
        <fullName evidence="9">Receptor ligand binding region domain-containing protein</fullName>
    </recommendedName>
</protein>
<reference evidence="10 11" key="1">
    <citation type="submission" date="2019-10" db="EMBL/GenBank/DDBJ databases">
        <title>Assembly and Annotation for the nematode Trichostrongylus colubriformis.</title>
        <authorList>
            <person name="Martin J."/>
        </authorList>
    </citation>
    <scope>NUCLEOTIDE SEQUENCE [LARGE SCALE GENOMIC DNA]</scope>
    <source>
        <strain evidence="10">G859</strain>
        <tissue evidence="10">Whole worm</tissue>
    </source>
</reference>
<evidence type="ECO:0000256" key="6">
    <source>
        <dbReference type="ARBA" id="ARBA00023239"/>
    </source>
</evidence>
<evidence type="ECO:0000256" key="2">
    <source>
        <dbReference type="ARBA" id="ARBA00022692"/>
    </source>
</evidence>
<dbReference type="PANTHER" id="PTHR11920">
    <property type="entry name" value="GUANYLYL CYCLASE"/>
    <property type="match status" value="1"/>
</dbReference>
<dbReference type="GO" id="GO:0000166">
    <property type="term" value="F:nucleotide binding"/>
    <property type="evidence" value="ECO:0007669"/>
    <property type="project" value="UniProtKB-KW"/>
</dbReference>
<dbReference type="PANTHER" id="PTHR11920:SF495">
    <property type="entry name" value="RECEPTOR-TYPE GUANYLATE CYCLASE GCY-7"/>
    <property type="match status" value="1"/>
</dbReference>
<feature type="domain" description="Receptor ligand binding region" evidence="9">
    <location>
        <begin position="92"/>
        <end position="160"/>
    </location>
</feature>
<dbReference type="Pfam" id="PF01094">
    <property type="entry name" value="ANF_receptor"/>
    <property type="match status" value="1"/>
</dbReference>
<keyword evidence="5 7" id="KW-0472">Membrane</keyword>
<keyword evidence="2 7" id="KW-0812">Transmembrane</keyword>
<dbReference type="GO" id="GO:0004383">
    <property type="term" value="F:guanylate cyclase activity"/>
    <property type="evidence" value="ECO:0007669"/>
    <property type="project" value="TreeGrafter"/>
</dbReference>
<comment type="subcellular location">
    <subcellularLocation>
        <location evidence="1">Membrane</location>
    </subcellularLocation>
</comment>
<feature type="non-terminal residue" evidence="10">
    <location>
        <position position="1"/>
    </location>
</feature>
<dbReference type="GO" id="GO:0004016">
    <property type="term" value="F:adenylate cyclase activity"/>
    <property type="evidence" value="ECO:0007669"/>
    <property type="project" value="TreeGrafter"/>
</dbReference>
<evidence type="ECO:0000313" key="11">
    <source>
        <dbReference type="Proteomes" id="UP001331761"/>
    </source>
</evidence>
<dbReference type="SUPFAM" id="SSF53822">
    <property type="entry name" value="Periplasmic binding protein-like I"/>
    <property type="match status" value="1"/>
</dbReference>
<evidence type="ECO:0000256" key="7">
    <source>
        <dbReference type="SAM" id="Phobius"/>
    </source>
</evidence>
<dbReference type="GO" id="GO:0007168">
    <property type="term" value="P:receptor guanylyl cyclase signaling pathway"/>
    <property type="evidence" value="ECO:0007669"/>
    <property type="project" value="TreeGrafter"/>
</dbReference>
<dbReference type="Proteomes" id="UP001331761">
    <property type="component" value="Unassembled WGS sequence"/>
</dbReference>
<feature type="transmembrane region" description="Helical" evidence="7">
    <location>
        <begin position="226"/>
        <end position="252"/>
    </location>
</feature>
<keyword evidence="8" id="KW-0732">Signal</keyword>
<dbReference type="EMBL" id="WIXE01021888">
    <property type="protein sequence ID" value="KAK5967956.1"/>
    <property type="molecule type" value="Genomic_DNA"/>
</dbReference>
<keyword evidence="6" id="KW-0456">Lyase</keyword>
<keyword evidence="3" id="KW-0547">Nucleotide-binding</keyword>
<accession>A0AAN8ETN4</accession>
<dbReference type="InterPro" id="IPR001828">
    <property type="entry name" value="ANF_lig-bd_rcpt"/>
</dbReference>
<name>A0AAN8ETN4_TRICO</name>
<dbReference type="InterPro" id="IPR028082">
    <property type="entry name" value="Peripla_BP_I"/>
</dbReference>
<keyword evidence="11" id="KW-1185">Reference proteome</keyword>
<dbReference type="InterPro" id="IPR011009">
    <property type="entry name" value="Kinase-like_dom_sf"/>
</dbReference>
<proteinExistence type="predicted"/>
<dbReference type="AlphaFoldDB" id="A0AAN8ETN4"/>
<evidence type="ECO:0000256" key="3">
    <source>
        <dbReference type="ARBA" id="ARBA00022741"/>
    </source>
</evidence>
<evidence type="ECO:0000259" key="9">
    <source>
        <dbReference type="Pfam" id="PF01094"/>
    </source>
</evidence>
<evidence type="ECO:0000313" key="10">
    <source>
        <dbReference type="EMBL" id="KAK5967956.1"/>
    </source>
</evidence>